<accession>A0A0G9H6T6</accession>
<dbReference type="PANTHER" id="PTHR46825">
    <property type="entry name" value="D-ALANYL-D-ALANINE-CARBOXYPEPTIDASE/ENDOPEPTIDASE AMPH"/>
    <property type="match status" value="1"/>
</dbReference>
<protein>
    <submittedName>
        <fullName evidence="4">Beta-lactamase</fullName>
    </submittedName>
</protein>
<name>A0A0G9H6T6_9GAMM</name>
<dbReference type="Gene3D" id="3.40.710.10">
    <property type="entry name" value="DD-peptidase/beta-lactamase superfamily"/>
    <property type="match status" value="1"/>
</dbReference>
<dbReference type="EMBL" id="JPLA01000028">
    <property type="protein sequence ID" value="KLD63412.1"/>
    <property type="molecule type" value="Genomic_DNA"/>
</dbReference>
<dbReference type="InterPro" id="IPR012338">
    <property type="entry name" value="Beta-lactam/transpept-like"/>
</dbReference>
<feature type="transmembrane region" description="Helical" evidence="1">
    <location>
        <begin position="531"/>
        <end position="553"/>
    </location>
</feature>
<keyword evidence="1" id="KW-0812">Transmembrane</keyword>
<gene>
    <name evidence="4" type="ORF">Y882_11605</name>
</gene>
<dbReference type="InterPro" id="IPR050491">
    <property type="entry name" value="AmpC-like"/>
</dbReference>
<evidence type="ECO:0000313" key="5">
    <source>
        <dbReference type="Proteomes" id="UP000035481"/>
    </source>
</evidence>
<evidence type="ECO:0000256" key="1">
    <source>
        <dbReference type="SAM" id="Phobius"/>
    </source>
</evidence>
<feature type="signal peptide" evidence="2">
    <location>
        <begin position="1"/>
        <end position="22"/>
    </location>
</feature>
<dbReference type="OrthoDB" id="119951at2"/>
<dbReference type="PANTHER" id="PTHR46825:SF9">
    <property type="entry name" value="BETA-LACTAMASE-RELATED DOMAIN-CONTAINING PROTEIN"/>
    <property type="match status" value="1"/>
</dbReference>
<comment type="caution">
    <text evidence="4">The sequence shown here is derived from an EMBL/GenBank/DDBJ whole genome shotgun (WGS) entry which is preliminary data.</text>
</comment>
<feature type="chain" id="PRO_5002577809" evidence="2">
    <location>
        <begin position="23"/>
        <end position="675"/>
    </location>
</feature>
<feature type="transmembrane region" description="Helical" evidence="1">
    <location>
        <begin position="651"/>
        <end position="671"/>
    </location>
</feature>
<dbReference type="Pfam" id="PF00144">
    <property type="entry name" value="Beta-lactamase"/>
    <property type="match status" value="1"/>
</dbReference>
<proteinExistence type="predicted"/>
<evidence type="ECO:0000256" key="2">
    <source>
        <dbReference type="SAM" id="SignalP"/>
    </source>
</evidence>
<feature type="transmembrane region" description="Helical" evidence="1">
    <location>
        <begin position="573"/>
        <end position="598"/>
    </location>
</feature>
<dbReference type="STRING" id="1440762.Y882_11605"/>
<dbReference type="Proteomes" id="UP000035481">
    <property type="component" value="Unassembled WGS sequence"/>
</dbReference>
<dbReference type="PATRIC" id="fig|1440762.4.peg.1821"/>
<evidence type="ECO:0000313" key="4">
    <source>
        <dbReference type="EMBL" id="KLD63412.1"/>
    </source>
</evidence>
<keyword evidence="1" id="KW-1133">Transmembrane helix</keyword>
<dbReference type="SUPFAM" id="SSF56601">
    <property type="entry name" value="beta-lactamase/transpeptidase-like"/>
    <property type="match status" value="1"/>
</dbReference>
<sequence length="675" mass="73250">MKHCRKFLASLALTFAAGATLAQVPTPVTPAPATSVALPAPSVATTAAADGQAHANGQTHALTSEDLSSFFDGLVPFALERGDVAGGVISVVKDGKVIFARGYGYADLKTRQAPSPETTLFRPGSTSKLFTWTAVMQLVEQGKLNLDADINQYLDFTIPPRDGKPITLRNIMTHTPGFEDTARDLLPASSDSVNLEKYLKSHLPARIYAPGTIVAYSNYGCGLAGYIVQRISGERFEDYVQKHIFDPLQMTHSSFEQPLPAHLASLLSKGYKSASDGKPHAFEPVDPSPAGALSSSATDMANFMIAQLQQGRFGDTRILQQATAELMHSQQHTAAPGLGGFDLGFYQEDSHGQRIIGHAGDTEVFHSDLHVMLDANVGVFMSFNSAGNEGGAHVIRKAVFQSFLDRYFPYKAPEEATLATAKADAARVSGWYESSRRNESALKPLYLFGHASVAAQPDGTIVVSVWNNYAGKPLYWREVGPSTWRQVNGDAHIKFVDDADGNIAYWATDVEVPVFVFQRVSGARSMGTVSLWAGLSFGLLIIALLSWGVGAWVRRHYRRPLALDATQGRSRLWSRLGVLALFVMLAGWMGLLVVSSISDDMLLQGTMTPWLYVLYVLGVLGLLGALAVVAHSVRCWMAPRRGRWVLAGETLLALAAIYLVWLILAFGLVSFNVHY</sequence>
<feature type="domain" description="Beta-lactamase-related" evidence="3">
    <location>
        <begin position="79"/>
        <end position="395"/>
    </location>
</feature>
<keyword evidence="1" id="KW-0472">Membrane</keyword>
<evidence type="ECO:0000259" key="3">
    <source>
        <dbReference type="Pfam" id="PF00144"/>
    </source>
</evidence>
<keyword evidence="2" id="KW-0732">Signal</keyword>
<dbReference type="AlphaFoldDB" id="A0A0G9H6T6"/>
<dbReference type="InterPro" id="IPR001466">
    <property type="entry name" value="Beta-lactam-related"/>
</dbReference>
<reference evidence="4 5" key="1">
    <citation type="journal article" date="2015" name="Antonie Van Leeuwenhoek">
        <title>A phylogenomic and molecular marker based taxonomic framework for the order Xanthomonadales: proposal to transfer the families Algiphilaceae and Solimonadaceae to the order Nevskiales ord. nov. and to create a new family within the order Xanthomonadales, the family Rhodanobacteraceae fam. nov., containing the genus Rhodanobacter and its closest relatives.</title>
        <authorList>
            <person name="Naushad S."/>
            <person name="Adeolu M."/>
            <person name="Wong S."/>
            <person name="Sohail M."/>
            <person name="Schellhorn H.E."/>
            <person name="Gupta R.S."/>
        </authorList>
    </citation>
    <scope>NUCLEOTIDE SEQUENCE [LARGE SCALE GENOMIC DNA]</scope>
    <source>
        <strain evidence="4 5">DSM 16301</strain>
    </source>
</reference>
<feature type="transmembrane region" description="Helical" evidence="1">
    <location>
        <begin position="610"/>
        <end position="630"/>
    </location>
</feature>
<organism evidence="4 5">
    <name type="scientific">Dyella japonica DSM 16301</name>
    <dbReference type="NCBI Taxonomy" id="1440762"/>
    <lineage>
        <taxon>Bacteria</taxon>
        <taxon>Pseudomonadati</taxon>
        <taxon>Pseudomonadota</taxon>
        <taxon>Gammaproteobacteria</taxon>
        <taxon>Lysobacterales</taxon>
        <taxon>Rhodanobacteraceae</taxon>
        <taxon>Dyella</taxon>
    </lineage>
</organism>